<dbReference type="GO" id="GO:0005524">
    <property type="term" value="F:ATP binding"/>
    <property type="evidence" value="ECO:0007669"/>
    <property type="project" value="UniProtKB-KW"/>
</dbReference>
<dbReference type="SUPFAM" id="SSF53784">
    <property type="entry name" value="Phosphofructokinase"/>
    <property type="match status" value="1"/>
</dbReference>
<dbReference type="InterPro" id="IPR050929">
    <property type="entry name" value="PFKA"/>
</dbReference>
<gene>
    <name evidence="12" type="ORF">ASTO00021_LOCUS5075</name>
    <name evidence="13" type="ORF">ASTO00021_LOCUS5079</name>
</gene>
<dbReference type="GO" id="GO:0006002">
    <property type="term" value="P:fructose 6-phosphate metabolic process"/>
    <property type="evidence" value="ECO:0007669"/>
    <property type="project" value="InterPro"/>
</dbReference>
<keyword evidence="5" id="KW-0547">Nucleotide-binding</keyword>
<keyword evidence="3" id="KW-0808">Transferase</keyword>
<keyword evidence="7" id="KW-0067">ATP-binding</keyword>
<evidence type="ECO:0000256" key="4">
    <source>
        <dbReference type="ARBA" id="ARBA00022723"/>
    </source>
</evidence>
<evidence type="ECO:0000256" key="8">
    <source>
        <dbReference type="ARBA" id="ARBA00022842"/>
    </source>
</evidence>
<dbReference type="EMBL" id="HBIN01006926">
    <property type="protein sequence ID" value="CAE0434783.1"/>
    <property type="molecule type" value="Transcribed_RNA"/>
</dbReference>
<dbReference type="InterPro" id="IPR000023">
    <property type="entry name" value="Phosphofructokinase_dom"/>
</dbReference>
<dbReference type="Pfam" id="PF00365">
    <property type="entry name" value="PFK"/>
    <property type="match status" value="1"/>
</dbReference>
<dbReference type="PIRSF" id="PIRSF000534">
    <property type="entry name" value="PPi_PFK_TP0108"/>
    <property type="match status" value="1"/>
</dbReference>
<protein>
    <recommendedName>
        <fullName evidence="11">Phosphofructokinase domain-containing protein</fullName>
    </recommendedName>
</protein>
<evidence type="ECO:0000256" key="6">
    <source>
        <dbReference type="ARBA" id="ARBA00022777"/>
    </source>
</evidence>
<dbReference type="InterPro" id="IPR012004">
    <property type="entry name" value="PyroP-dep_PFK_TP0108"/>
</dbReference>
<dbReference type="Gene3D" id="3.40.50.450">
    <property type="match status" value="1"/>
</dbReference>
<evidence type="ECO:0000256" key="9">
    <source>
        <dbReference type="ARBA" id="ARBA00023152"/>
    </source>
</evidence>
<evidence type="ECO:0000313" key="12">
    <source>
        <dbReference type="EMBL" id="CAE0434779.1"/>
    </source>
</evidence>
<dbReference type="GO" id="GO:0046872">
    <property type="term" value="F:metal ion binding"/>
    <property type="evidence" value="ECO:0007669"/>
    <property type="project" value="UniProtKB-KW"/>
</dbReference>
<dbReference type="AlphaFoldDB" id="A0A6S8AZN0"/>
<comment type="catalytic activity">
    <reaction evidence="10">
        <text>beta-D-fructose 6-phosphate + ATP = beta-D-fructose 1,6-bisphosphate + ADP + H(+)</text>
        <dbReference type="Rhea" id="RHEA:16109"/>
        <dbReference type="ChEBI" id="CHEBI:15378"/>
        <dbReference type="ChEBI" id="CHEBI:30616"/>
        <dbReference type="ChEBI" id="CHEBI:32966"/>
        <dbReference type="ChEBI" id="CHEBI:57634"/>
        <dbReference type="ChEBI" id="CHEBI:456216"/>
        <dbReference type="EC" id="2.7.1.11"/>
    </reaction>
</comment>
<evidence type="ECO:0000259" key="11">
    <source>
        <dbReference type="Pfam" id="PF00365"/>
    </source>
</evidence>
<feature type="domain" description="Phosphofructokinase" evidence="11">
    <location>
        <begin position="130"/>
        <end position="435"/>
    </location>
</feature>
<dbReference type="GO" id="GO:0005737">
    <property type="term" value="C:cytoplasm"/>
    <property type="evidence" value="ECO:0007669"/>
    <property type="project" value="UniProtKB-ARBA"/>
</dbReference>
<evidence type="ECO:0000256" key="7">
    <source>
        <dbReference type="ARBA" id="ARBA00022840"/>
    </source>
</evidence>
<dbReference type="PANTHER" id="PTHR45770">
    <property type="entry name" value="ATP-DEPENDENT 6-PHOSPHOFRUCTOKINASE 1"/>
    <property type="match status" value="1"/>
</dbReference>
<keyword evidence="9" id="KW-0324">Glycolysis</keyword>
<keyword evidence="6" id="KW-0418">Kinase</keyword>
<evidence type="ECO:0000256" key="1">
    <source>
        <dbReference type="ARBA" id="ARBA00001946"/>
    </source>
</evidence>
<reference evidence="12" key="1">
    <citation type="submission" date="2021-01" db="EMBL/GenBank/DDBJ databases">
        <authorList>
            <person name="Corre E."/>
            <person name="Pelletier E."/>
            <person name="Niang G."/>
            <person name="Scheremetjew M."/>
            <person name="Finn R."/>
            <person name="Kale V."/>
            <person name="Holt S."/>
            <person name="Cochrane G."/>
            <person name="Meng A."/>
            <person name="Brown T."/>
            <person name="Cohen L."/>
        </authorList>
    </citation>
    <scope>NUCLEOTIDE SEQUENCE</scope>
    <source>
        <strain evidence="12">GSBS06</strain>
    </source>
</reference>
<evidence type="ECO:0000256" key="2">
    <source>
        <dbReference type="ARBA" id="ARBA00002659"/>
    </source>
</evidence>
<evidence type="ECO:0000256" key="3">
    <source>
        <dbReference type="ARBA" id="ARBA00022679"/>
    </source>
</evidence>
<comment type="function">
    <text evidence="2">Catalyzes the phosphorylation of D-fructose 6-phosphate to fructose 1,6-bisphosphate by ATP, the first committing step of glycolysis.</text>
</comment>
<dbReference type="Gene3D" id="3.40.50.460">
    <property type="entry name" value="Phosphofructokinase domain"/>
    <property type="match status" value="1"/>
</dbReference>
<proteinExistence type="predicted"/>
<organism evidence="12">
    <name type="scientific">Aplanochytrium stocchinoi</name>
    <dbReference type="NCBI Taxonomy" id="215587"/>
    <lineage>
        <taxon>Eukaryota</taxon>
        <taxon>Sar</taxon>
        <taxon>Stramenopiles</taxon>
        <taxon>Bigyra</taxon>
        <taxon>Labyrinthulomycetes</taxon>
        <taxon>Thraustochytrida</taxon>
        <taxon>Thraustochytriidae</taxon>
        <taxon>Aplanochytrium</taxon>
    </lineage>
</organism>
<keyword evidence="4" id="KW-0479">Metal-binding</keyword>
<dbReference type="NCBIfam" id="NF005301">
    <property type="entry name" value="PRK06830.1"/>
    <property type="match status" value="1"/>
</dbReference>
<keyword evidence="8" id="KW-0460">Magnesium</keyword>
<dbReference type="EMBL" id="HBIN01006922">
    <property type="protein sequence ID" value="CAE0434779.1"/>
    <property type="molecule type" value="Transcribed_RNA"/>
</dbReference>
<dbReference type="InterPro" id="IPR022953">
    <property type="entry name" value="ATP_PFK"/>
</dbReference>
<dbReference type="UniPathway" id="UPA00109">
    <property type="reaction ID" value="UER00182"/>
</dbReference>
<evidence type="ECO:0000256" key="5">
    <source>
        <dbReference type="ARBA" id="ARBA00022741"/>
    </source>
</evidence>
<dbReference type="PRINTS" id="PR00476">
    <property type="entry name" value="PHFRCTKINASE"/>
</dbReference>
<evidence type="ECO:0000313" key="13">
    <source>
        <dbReference type="EMBL" id="CAE0434783.1"/>
    </source>
</evidence>
<dbReference type="GO" id="GO:0003872">
    <property type="term" value="F:6-phosphofructokinase activity"/>
    <property type="evidence" value="ECO:0007669"/>
    <property type="project" value="UniProtKB-EC"/>
</dbReference>
<sequence>MDASGNISIPNGFEWQKRSDTLDTDENREDFEVLENVVIDSVFKLKCPDLNVLCPNEAQNIPNVSKNAYESNLNGLNEVEYGGFSRYVSNDEVILADIIREDGTPPESAAFIRAGPREKLYFHPKKVIAGIVTCGGLCPGLNNVIREIVKTLYDIYDIEKVYGFRGGYGGIYGMKPLELSLDLVSDIHLKGGTILSSNRGGFDSEKILVKLKELGVNQLYLIGGDGTMRGANALYKASLEENKRSGYVLSVAGVPKTIDNDIDLVDRSFGFNTAVTEALHAVRSAKTEAMCAPNGIGVVKLMGRHAGFIATHACLASGDCDLCLIPEVPIALTGPNSCLEHVARVVRKKGHAVVIVAEGAGEEILGQAQQQDAGGNRKLPAIGYFMKQKIKEHLATLQIDATVKYIDPSYMIRSVKANASDALFCLLLAQNAVHAAMAGLTGFCVGLVNNRTVYIPMTAIVKNSPRQVNPKGRTFERVITTTGQPRIHLSSRQQPMFKSLSSRVIV</sequence>
<dbReference type="InterPro" id="IPR035966">
    <property type="entry name" value="PKF_sf"/>
</dbReference>
<name>A0A6S8AZN0_9STRA</name>
<evidence type="ECO:0000256" key="10">
    <source>
        <dbReference type="ARBA" id="ARBA00048070"/>
    </source>
</evidence>
<comment type="cofactor">
    <cofactor evidence="1">
        <name>Mg(2+)</name>
        <dbReference type="ChEBI" id="CHEBI:18420"/>
    </cofactor>
</comment>
<dbReference type="FunFam" id="3.40.50.450:FF:000002">
    <property type="entry name" value="ATP-dependent 6-phosphofructokinase"/>
    <property type="match status" value="1"/>
</dbReference>
<accession>A0A6S8AZN0</accession>